<dbReference type="Pfam" id="PF03959">
    <property type="entry name" value="FSH1"/>
    <property type="match status" value="1"/>
</dbReference>
<dbReference type="InterPro" id="IPR029058">
    <property type="entry name" value="AB_hydrolase_fold"/>
</dbReference>
<evidence type="ECO:0000313" key="4">
    <source>
        <dbReference type="Proteomes" id="UP000034603"/>
    </source>
</evidence>
<accession>A0A0G0HTN1</accession>
<dbReference type="SUPFAM" id="SSF53474">
    <property type="entry name" value="alpha/beta-Hydrolases"/>
    <property type="match status" value="1"/>
</dbReference>
<keyword evidence="1" id="KW-0812">Transmembrane</keyword>
<evidence type="ECO:0000256" key="1">
    <source>
        <dbReference type="SAM" id="Phobius"/>
    </source>
</evidence>
<keyword evidence="1" id="KW-0472">Membrane</keyword>
<comment type="caution">
    <text evidence="3">The sequence shown here is derived from an EMBL/GenBank/DDBJ whole genome shotgun (WGS) entry which is preliminary data.</text>
</comment>
<evidence type="ECO:0000313" key="3">
    <source>
        <dbReference type="EMBL" id="KKQ45607.1"/>
    </source>
</evidence>
<dbReference type="AlphaFoldDB" id="A0A0G0HTN1"/>
<name>A0A0G0HTN1_9BACT</name>
<dbReference type="PANTHER" id="PTHR12277:SF81">
    <property type="entry name" value="PROTEIN ABHD13"/>
    <property type="match status" value="1"/>
</dbReference>
<reference evidence="3 4" key="1">
    <citation type="journal article" date="2015" name="Nature">
        <title>rRNA introns, odd ribosomes, and small enigmatic genomes across a large radiation of phyla.</title>
        <authorList>
            <person name="Brown C.T."/>
            <person name="Hug L.A."/>
            <person name="Thomas B.C."/>
            <person name="Sharon I."/>
            <person name="Castelle C.J."/>
            <person name="Singh A."/>
            <person name="Wilkins M.J."/>
            <person name="Williams K.H."/>
            <person name="Banfield J.F."/>
        </authorList>
    </citation>
    <scope>NUCLEOTIDE SEQUENCE [LARGE SCALE GENOMIC DNA]</scope>
</reference>
<dbReference type="Proteomes" id="UP000034603">
    <property type="component" value="Unassembled WGS sequence"/>
</dbReference>
<organism evidence="3 4">
    <name type="scientific">Candidatus Woesebacteria bacterium GW2011_GWA1_37_8</name>
    <dbReference type="NCBI Taxonomy" id="1618546"/>
    <lineage>
        <taxon>Bacteria</taxon>
        <taxon>Candidatus Woeseibacteriota</taxon>
    </lineage>
</organism>
<proteinExistence type="predicted"/>
<protein>
    <recommendedName>
        <fullName evidence="2">Serine hydrolase domain-containing protein</fullName>
    </recommendedName>
</protein>
<gene>
    <name evidence="3" type="ORF">US62_C0012G0021</name>
</gene>
<feature type="domain" description="Serine hydrolase" evidence="2">
    <location>
        <begin position="28"/>
        <end position="185"/>
    </location>
</feature>
<sequence length="217" mass="24799">MTVIIIPGFTGYPEEVTFKGLDKILSQQSHAVVKIAWPYFPKELDKYCFTNTITYVRNKLERMKSDDLIILGFSMGGIIATMLATEFEVKKLGLIVSPYQAGSEDDLGGKYRDWKKTGYRIVNSSKFGALNIPFSFIEDARKYNALQLISQVSCPKLFIAGERDMKIPLKVSKKLFDLANEPKEWHQIPGMEHKYQYQPEMLDIVNKIIINFIGSKN</sequence>
<evidence type="ECO:0000259" key="2">
    <source>
        <dbReference type="Pfam" id="PF03959"/>
    </source>
</evidence>
<dbReference type="Gene3D" id="3.40.50.1820">
    <property type="entry name" value="alpha/beta hydrolase"/>
    <property type="match status" value="1"/>
</dbReference>
<keyword evidence="1" id="KW-1133">Transmembrane helix</keyword>
<dbReference type="InterPro" id="IPR005645">
    <property type="entry name" value="FSH-like_dom"/>
</dbReference>
<dbReference type="PANTHER" id="PTHR12277">
    <property type="entry name" value="ALPHA/BETA HYDROLASE DOMAIN-CONTAINING PROTEIN"/>
    <property type="match status" value="1"/>
</dbReference>
<dbReference type="EMBL" id="LBTR01000012">
    <property type="protein sequence ID" value="KKQ45607.1"/>
    <property type="molecule type" value="Genomic_DNA"/>
</dbReference>
<feature type="transmembrane region" description="Helical" evidence="1">
    <location>
        <begin position="68"/>
        <end position="85"/>
    </location>
</feature>